<feature type="domain" description="Protein kinase" evidence="1">
    <location>
        <begin position="1"/>
        <end position="219"/>
    </location>
</feature>
<dbReference type="EMBL" id="KQ086089">
    <property type="protein sequence ID" value="KLO08483.1"/>
    <property type="molecule type" value="Genomic_DNA"/>
</dbReference>
<name>A0A0H2RG40_9AGAM</name>
<dbReference type="InterPro" id="IPR001245">
    <property type="entry name" value="Ser-Thr/Tyr_kinase_cat_dom"/>
</dbReference>
<dbReference type="OrthoDB" id="4062651at2759"/>
<dbReference type="InterPro" id="IPR011009">
    <property type="entry name" value="Kinase-like_dom_sf"/>
</dbReference>
<dbReference type="SUPFAM" id="SSF56112">
    <property type="entry name" value="Protein kinase-like (PK-like)"/>
    <property type="match status" value="1"/>
</dbReference>
<keyword evidence="2" id="KW-0808">Transferase</keyword>
<dbReference type="Pfam" id="PF20415">
    <property type="entry name" value="DUF6699"/>
    <property type="match status" value="1"/>
</dbReference>
<accession>A0A0H2RG40</accession>
<dbReference type="GO" id="GO:0005524">
    <property type="term" value="F:ATP binding"/>
    <property type="evidence" value="ECO:0007669"/>
    <property type="project" value="InterPro"/>
</dbReference>
<protein>
    <submittedName>
        <fullName evidence="2">Kinase-like protein</fullName>
    </submittedName>
</protein>
<dbReference type="PANTHER" id="PTHR44329:SF214">
    <property type="entry name" value="PROTEIN KINASE DOMAIN-CONTAINING PROTEIN"/>
    <property type="match status" value="1"/>
</dbReference>
<dbReference type="STRING" id="27342.A0A0H2RG40"/>
<dbReference type="InParanoid" id="A0A0H2RG40"/>
<dbReference type="GO" id="GO:0004674">
    <property type="term" value="F:protein serine/threonine kinase activity"/>
    <property type="evidence" value="ECO:0007669"/>
    <property type="project" value="TreeGrafter"/>
</dbReference>
<gene>
    <name evidence="2" type="ORF">SCHPADRAFT_880471</name>
</gene>
<dbReference type="InterPro" id="IPR000719">
    <property type="entry name" value="Prot_kinase_dom"/>
</dbReference>
<dbReference type="PROSITE" id="PS00108">
    <property type="entry name" value="PROTEIN_KINASE_ST"/>
    <property type="match status" value="1"/>
</dbReference>
<dbReference type="Gene3D" id="1.10.510.10">
    <property type="entry name" value="Transferase(Phosphotransferase) domain 1"/>
    <property type="match status" value="1"/>
</dbReference>
<dbReference type="SMART" id="SM00220">
    <property type="entry name" value="S_TKc"/>
    <property type="match status" value="1"/>
</dbReference>
<dbReference type="PANTHER" id="PTHR44329">
    <property type="entry name" value="SERINE/THREONINE-PROTEIN KINASE TNNI3K-RELATED"/>
    <property type="match status" value="1"/>
</dbReference>
<proteinExistence type="predicted"/>
<dbReference type="Proteomes" id="UP000053477">
    <property type="component" value="Unassembled WGS sequence"/>
</dbReference>
<keyword evidence="3" id="KW-1185">Reference proteome</keyword>
<evidence type="ECO:0000313" key="2">
    <source>
        <dbReference type="EMBL" id="KLO08483.1"/>
    </source>
</evidence>
<dbReference type="AlphaFoldDB" id="A0A0H2RG40"/>
<dbReference type="InterPro" id="IPR008271">
    <property type="entry name" value="Ser/Thr_kinase_AS"/>
</dbReference>
<dbReference type="Pfam" id="PF07714">
    <property type="entry name" value="PK_Tyr_Ser-Thr"/>
    <property type="match status" value="1"/>
</dbReference>
<evidence type="ECO:0000313" key="3">
    <source>
        <dbReference type="Proteomes" id="UP000053477"/>
    </source>
</evidence>
<dbReference type="InterPro" id="IPR046522">
    <property type="entry name" value="DUF6699"/>
</dbReference>
<dbReference type="PROSITE" id="PS50011">
    <property type="entry name" value="PROTEIN_KINASE_DOM"/>
    <property type="match status" value="1"/>
</dbReference>
<organism evidence="2 3">
    <name type="scientific">Schizopora paradoxa</name>
    <dbReference type="NCBI Taxonomy" id="27342"/>
    <lineage>
        <taxon>Eukaryota</taxon>
        <taxon>Fungi</taxon>
        <taxon>Dikarya</taxon>
        <taxon>Basidiomycota</taxon>
        <taxon>Agaricomycotina</taxon>
        <taxon>Agaricomycetes</taxon>
        <taxon>Hymenochaetales</taxon>
        <taxon>Schizoporaceae</taxon>
        <taxon>Schizopora</taxon>
    </lineage>
</organism>
<reference evidence="2 3" key="1">
    <citation type="submission" date="2015-04" db="EMBL/GenBank/DDBJ databases">
        <title>Complete genome sequence of Schizopora paradoxa KUC8140, a cosmopolitan wood degrader in East Asia.</title>
        <authorList>
            <consortium name="DOE Joint Genome Institute"/>
            <person name="Min B."/>
            <person name="Park H."/>
            <person name="Jang Y."/>
            <person name="Kim J.-J."/>
            <person name="Kim K.H."/>
            <person name="Pangilinan J."/>
            <person name="Lipzen A."/>
            <person name="Riley R."/>
            <person name="Grigoriev I.V."/>
            <person name="Spatafora J.W."/>
            <person name="Choi I.-G."/>
        </authorList>
    </citation>
    <scope>NUCLEOTIDE SEQUENCE [LARGE SCALE GENOMIC DNA]</scope>
    <source>
        <strain evidence="2 3">KUC8140</strain>
    </source>
</reference>
<keyword evidence="2" id="KW-0418">Kinase</keyword>
<sequence length="431" mass="48161">MVQELSVWASVKHPNVLPLLGYDLSGTFPSLISPWMVRGTVRKYMDDHEGESMLHLSKGISSGLLYLHNENIIHSDLKCENVLLSDSGEPLLADFGISRCVSSLTTTTTTSAKGSTRWMAVEFFLPSVEGDDIVVEHTKETDVWAFGMVLFELLSGLVPFSHLKTDVQVAMAILSGRTPSRPVSSESENDQDLVWSLCQDCWQHVPSDRPTMLTLHGKLEKLNQFSSPITTRTSSIGLYASQDLPLENLIPRRELAIHHVLKPDSPYLVLDLTRPTFAPMTPVNFHVEGTLIATLPGYLAQVAMLPELSKITISCPHLHPFTREWTISVDTFDEESTITVGDILTSIYDSLQTPITHAEWARLSQQDITEVSAAFTQRCRKQGQASEEYKKGVRRCDFLRRKILYSGLKLAKDGDGTVFKLYARNPHLHEG</sequence>
<evidence type="ECO:0000259" key="1">
    <source>
        <dbReference type="PROSITE" id="PS50011"/>
    </source>
</evidence>
<dbReference type="InterPro" id="IPR051681">
    <property type="entry name" value="Ser/Thr_Kinases-Pseudokinases"/>
</dbReference>